<dbReference type="Gene3D" id="3.40.50.150">
    <property type="entry name" value="Vaccinia Virus protein VP39"/>
    <property type="match status" value="1"/>
</dbReference>
<gene>
    <name evidence="6" type="ORF">L0C25_15285</name>
</gene>
<dbReference type="InterPro" id="IPR013216">
    <property type="entry name" value="Methyltransf_11"/>
</dbReference>
<reference evidence="6" key="1">
    <citation type="submission" date="2022-01" db="EMBL/GenBank/DDBJ databases">
        <title>Nocardioidaceae gen. sp. A5X3R13.</title>
        <authorList>
            <person name="Lopez Marin M.A."/>
            <person name="Uhlik O."/>
        </authorList>
    </citation>
    <scope>NUCLEOTIDE SEQUENCE</scope>
    <source>
        <strain evidence="6">A5X3R13</strain>
    </source>
</reference>
<dbReference type="PANTHER" id="PTHR44942:SF4">
    <property type="entry name" value="METHYLTRANSFERASE TYPE 11 DOMAIN-CONTAINING PROTEIN"/>
    <property type="match status" value="1"/>
</dbReference>
<dbReference type="GO" id="GO:0032259">
    <property type="term" value="P:methylation"/>
    <property type="evidence" value="ECO:0007669"/>
    <property type="project" value="UniProtKB-KW"/>
</dbReference>
<feature type="region of interest" description="Disordered" evidence="4">
    <location>
        <begin position="1"/>
        <end position="38"/>
    </location>
</feature>
<evidence type="ECO:0000256" key="4">
    <source>
        <dbReference type="SAM" id="MobiDB-lite"/>
    </source>
</evidence>
<dbReference type="KEGG" id="sgrg:L0C25_15285"/>
<organism evidence="6 7">
    <name type="scientific">Solicola gregarius</name>
    <dbReference type="NCBI Taxonomy" id="2908642"/>
    <lineage>
        <taxon>Bacteria</taxon>
        <taxon>Bacillati</taxon>
        <taxon>Actinomycetota</taxon>
        <taxon>Actinomycetes</taxon>
        <taxon>Propionibacteriales</taxon>
        <taxon>Nocardioidaceae</taxon>
        <taxon>Solicola</taxon>
    </lineage>
</organism>
<evidence type="ECO:0000313" key="7">
    <source>
        <dbReference type="Proteomes" id="UP001164390"/>
    </source>
</evidence>
<comment type="similarity">
    <text evidence="1">Belongs to the methyltransferase superfamily.</text>
</comment>
<keyword evidence="2 6" id="KW-0489">Methyltransferase</keyword>
<dbReference type="Proteomes" id="UP001164390">
    <property type="component" value="Chromosome"/>
</dbReference>
<dbReference type="CDD" id="cd02440">
    <property type="entry name" value="AdoMet_MTases"/>
    <property type="match status" value="1"/>
</dbReference>
<dbReference type="PANTHER" id="PTHR44942">
    <property type="entry name" value="METHYLTRANSF_11 DOMAIN-CONTAINING PROTEIN"/>
    <property type="match status" value="1"/>
</dbReference>
<sequence>MPTLPSKEPAETPRQPHQARDMAESFGTDPQRYDRTRPSYPPGLIKRIVAERPGIDVLDVGCGTGIASRQLQRAGCAVLGVDVDERMAAYARERGLDAEVAAFEQWDPAGRTFDAVVSGQTWHWIDPVAGAAKAAEVLRPHGRLAIFWNSFEPPTDLAEEFAAVYRRFVPEMPMLHRANAAGSAYTAMVDKAVEGVRRTGDFAEPETWNYVREQETTRDEYLDFLPTSGAAATFSPETLSAVLDGVGAAIDAAGGRFTMRHPAVAFTARRTAR</sequence>
<dbReference type="RefSeq" id="WP_271632544.1">
    <property type="nucleotide sequence ID" value="NZ_CP094970.1"/>
</dbReference>
<dbReference type="InterPro" id="IPR051052">
    <property type="entry name" value="Diverse_substrate_MTase"/>
</dbReference>
<dbReference type="GO" id="GO:0008757">
    <property type="term" value="F:S-adenosylmethionine-dependent methyltransferase activity"/>
    <property type="evidence" value="ECO:0007669"/>
    <property type="project" value="InterPro"/>
</dbReference>
<dbReference type="EMBL" id="CP094970">
    <property type="protein sequence ID" value="UYM03902.1"/>
    <property type="molecule type" value="Genomic_DNA"/>
</dbReference>
<feature type="domain" description="Methyltransferase type 11" evidence="5">
    <location>
        <begin position="58"/>
        <end position="146"/>
    </location>
</feature>
<evidence type="ECO:0000256" key="3">
    <source>
        <dbReference type="ARBA" id="ARBA00022679"/>
    </source>
</evidence>
<evidence type="ECO:0000259" key="5">
    <source>
        <dbReference type="Pfam" id="PF08241"/>
    </source>
</evidence>
<protein>
    <submittedName>
        <fullName evidence="6">Methyltransferase domain-containing protein</fullName>
    </submittedName>
</protein>
<evidence type="ECO:0000256" key="2">
    <source>
        <dbReference type="ARBA" id="ARBA00022603"/>
    </source>
</evidence>
<dbReference type="AlphaFoldDB" id="A0AA46TFK4"/>
<dbReference type="InterPro" id="IPR029063">
    <property type="entry name" value="SAM-dependent_MTases_sf"/>
</dbReference>
<evidence type="ECO:0000313" key="6">
    <source>
        <dbReference type="EMBL" id="UYM03902.1"/>
    </source>
</evidence>
<name>A0AA46TFK4_9ACTN</name>
<keyword evidence="3" id="KW-0808">Transferase</keyword>
<keyword evidence="7" id="KW-1185">Reference proteome</keyword>
<dbReference type="Pfam" id="PF08241">
    <property type="entry name" value="Methyltransf_11"/>
    <property type="match status" value="1"/>
</dbReference>
<evidence type="ECO:0000256" key="1">
    <source>
        <dbReference type="ARBA" id="ARBA00008361"/>
    </source>
</evidence>
<proteinExistence type="inferred from homology"/>
<dbReference type="SUPFAM" id="SSF53335">
    <property type="entry name" value="S-adenosyl-L-methionine-dependent methyltransferases"/>
    <property type="match status" value="1"/>
</dbReference>
<accession>A0AA46TFK4</accession>